<evidence type="ECO:0000256" key="3">
    <source>
        <dbReference type="ARBA" id="ARBA00023235"/>
    </source>
</evidence>
<dbReference type="PRINTS" id="PR00153">
    <property type="entry name" value="CSAPPISMRASE"/>
</dbReference>
<evidence type="ECO:0000313" key="7">
    <source>
        <dbReference type="Proteomes" id="UP001166674"/>
    </source>
</evidence>
<name>A0AA41MTV8_SCICA</name>
<dbReference type="PIRSF" id="PIRSF001467">
    <property type="entry name" value="Peptidylpro_ismrse"/>
    <property type="match status" value="1"/>
</dbReference>
<dbReference type="GO" id="GO:0016018">
    <property type="term" value="F:cyclosporin A binding"/>
    <property type="evidence" value="ECO:0007669"/>
    <property type="project" value="TreeGrafter"/>
</dbReference>
<keyword evidence="7" id="KW-1185">Reference proteome</keyword>
<evidence type="ECO:0000256" key="2">
    <source>
        <dbReference type="ARBA" id="ARBA00023110"/>
    </source>
</evidence>
<accession>A0AA41MTV8</accession>
<dbReference type="Proteomes" id="UP001166674">
    <property type="component" value="Unassembled WGS sequence"/>
</dbReference>
<dbReference type="InterPro" id="IPR002130">
    <property type="entry name" value="Cyclophilin-type_PPIase_dom"/>
</dbReference>
<dbReference type="PANTHER" id="PTHR11071:SF490">
    <property type="entry name" value="PEPTIDYL-PROLYL CIS-TRANS ISOMERASE A"/>
    <property type="match status" value="1"/>
</dbReference>
<dbReference type="PROSITE" id="PS50072">
    <property type="entry name" value="CSA_PPIASE_2"/>
    <property type="match status" value="1"/>
</dbReference>
<dbReference type="SUPFAM" id="SSF50891">
    <property type="entry name" value="Cyclophilin-like"/>
    <property type="match status" value="1"/>
</dbReference>
<dbReference type="InterPro" id="IPR024936">
    <property type="entry name" value="Cyclophilin-type_PPIase"/>
</dbReference>
<dbReference type="InterPro" id="IPR029000">
    <property type="entry name" value="Cyclophilin-like_dom_sf"/>
</dbReference>
<dbReference type="GO" id="GO:0005737">
    <property type="term" value="C:cytoplasm"/>
    <property type="evidence" value="ECO:0007669"/>
    <property type="project" value="TreeGrafter"/>
</dbReference>
<keyword evidence="3 4" id="KW-0413">Isomerase</keyword>
<dbReference type="PANTHER" id="PTHR11071">
    <property type="entry name" value="PEPTIDYL-PROLYL CIS-TRANS ISOMERASE"/>
    <property type="match status" value="1"/>
</dbReference>
<organism evidence="6 7">
    <name type="scientific">Sciurus carolinensis</name>
    <name type="common">Eastern gray squirrel</name>
    <dbReference type="NCBI Taxonomy" id="30640"/>
    <lineage>
        <taxon>Eukaryota</taxon>
        <taxon>Metazoa</taxon>
        <taxon>Chordata</taxon>
        <taxon>Craniata</taxon>
        <taxon>Vertebrata</taxon>
        <taxon>Euteleostomi</taxon>
        <taxon>Mammalia</taxon>
        <taxon>Eutheria</taxon>
        <taxon>Euarchontoglires</taxon>
        <taxon>Glires</taxon>
        <taxon>Rodentia</taxon>
        <taxon>Sciuromorpha</taxon>
        <taxon>Sciuridae</taxon>
        <taxon>Sciurinae</taxon>
        <taxon>Sciurini</taxon>
        <taxon>Sciurus</taxon>
    </lineage>
</organism>
<proteinExistence type="inferred from homology"/>
<comment type="similarity">
    <text evidence="4">Belongs to the cyclophilin-type PPIase family.</text>
</comment>
<dbReference type="GO" id="GO:0003755">
    <property type="term" value="F:peptidyl-prolyl cis-trans isomerase activity"/>
    <property type="evidence" value="ECO:0007669"/>
    <property type="project" value="UniProtKB-UniRule"/>
</dbReference>
<dbReference type="GO" id="GO:0006457">
    <property type="term" value="P:protein folding"/>
    <property type="evidence" value="ECO:0007669"/>
    <property type="project" value="TreeGrafter"/>
</dbReference>
<comment type="function">
    <text evidence="4">PPIases accelerate the folding of proteins. It catalyzes the cis-trans isomerization of proline imidic peptide bonds in oligopeptides.</text>
</comment>
<comment type="caution">
    <text evidence="6">The sequence shown here is derived from an EMBL/GenBank/DDBJ whole genome shotgun (WGS) entry which is preliminary data.</text>
</comment>
<evidence type="ECO:0000313" key="6">
    <source>
        <dbReference type="EMBL" id="MBZ3878076.1"/>
    </source>
</evidence>
<feature type="domain" description="PPIase cyclophilin-type" evidence="5">
    <location>
        <begin position="7"/>
        <end position="143"/>
    </location>
</feature>
<protein>
    <recommendedName>
        <fullName evidence="4">Peptidyl-prolyl cis-trans isomerase</fullName>
        <shortName evidence="4">PPIase</shortName>
        <ecNumber evidence="4">5.2.1.8</ecNumber>
    </recommendedName>
</protein>
<reference evidence="6" key="1">
    <citation type="submission" date="2020-03" db="EMBL/GenBank/DDBJ databases">
        <title>Studies in the Genomics of Life Span.</title>
        <authorList>
            <person name="Glass D."/>
        </authorList>
    </citation>
    <scope>NUCLEOTIDE SEQUENCE</scope>
    <source>
        <strain evidence="6">SUZIE</strain>
        <tissue evidence="6">Muscle</tissue>
    </source>
</reference>
<sequence length="143" mass="15787">MGNPTEFLDIIINGKHVGCISLELLANKVPKTAENFDSLSTEEKDLVIKVSTFHRIIPRFMCQSGDFTCHNGTGDKSIYGEKFDDENFFLKYTGPGILSMANAGLNTNSSQLFICTARTEWQECGLKEGEGGMNIVIVTFPLL</sequence>
<comment type="catalytic activity">
    <reaction evidence="1 4">
        <text>[protein]-peptidylproline (omega=180) = [protein]-peptidylproline (omega=0)</text>
        <dbReference type="Rhea" id="RHEA:16237"/>
        <dbReference type="Rhea" id="RHEA-COMP:10747"/>
        <dbReference type="Rhea" id="RHEA-COMP:10748"/>
        <dbReference type="ChEBI" id="CHEBI:83833"/>
        <dbReference type="ChEBI" id="CHEBI:83834"/>
        <dbReference type="EC" id="5.2.1.8"/>
    </reaction>
</comment>
<dbReference type="EC" id="5.2.1.8" evidence="4"/>
<gene>
    <name evidence="6" type="ORF">SUZIE_146130</name>
</gene>
<dbReference type="Pfam" id="PF00160">
    <property type="entry name" value="Pro_isomerase"/>
    <property type="match status" value="1"/>
</dbReference>
<keyword evidence="2 4" id="KW-0697">Rotamase</keyword>
<evidence type="ECO:0000259" key="5">
    <source>
        <dbReference type="PROSITE" id="PS50072"/>
    </source>
</evidence>
<dbReference type="EMBL" id="JAATJV010316300">
    <property type="protein sequence ID" value="MBZ3878076.1"/>
    <property type="molecule type" value="Genomic_DNA"/>
</dbReference>
<evidence type="ECO:0000256" key="4">
    <source>
        <dbReference type="RuleBase" id="RU363019"/>
    </source>
</evidence>
<dbReference type="Gene3D" id="2.40.100.10">
    <property type="entry name" value="Cyclophilin-like"/>
    <property type="match status" value="1"/>
</dbReference>
<evidence type="ECO:0000256" key="1">
    <source>
        <dbReference type="ARBA" id="ARBA00000971"/>
    </source>
</evidence>
<dbReference type="AlphaFoldDB" id="A0AA41MTV8"/>